<sequence>MQGGMHEEKTFQKNIKEALGDKNAARDFFSIRKASIPRDFSVAKRRILVNLDRFKFHYLAMSSAFALIYVLYRLELVILIGIIAVTAYAYQTKPTLFNVELEPRSVCIAGAVGILIFFIFSREAIVGLLAISAVCGMMTLAHSMLLEEDLQRDDEV</sequence>
<dbReference type="InterPro" id="IPR004895">
    <property type="entry name" value="Prenylated_rab_accept_PRA1"/>
</dbReference>
<evidence type="ECO:0000256" key="4">
    <source>
        <dbReference type="ARBA" id="ARBA00023136"/>
    </source>
</evidence>
<dbReference type="GO" id="GO:0016020">
    <property type="term" value="C:membrane"/>
    <property type="evidence" value="ECO:0007669"/>
    <property type="project" value="UniProtKB-SubCell"/>
</dbReference>
<dbReference type="HOGENOM" id="CLU_1686548_0_0_1"/>
<dbReference type="AlphaFoldDB" id="E0S605"/>
<dbReference type="EMBL" id="CP001943">
    <property type="protein sequence ID" value="ADM11140.1"/>
    <property type="molecule type" value="Genomic_DNA"/>
</dbReference>
<dbReference type="PANTHER" id="PTHR19317">
    <property type="entry name" value="PRENYLATED RAB ACCEPTOR 1-RELATED"/>
    <property type="match status" value="1"/>
</dbReference>
<accession>E0S605</accession>
<reference evidence="6 7" key="2">
    <citation type="journal article" date="2012" name="Proc. Natl. Acad. Sci. U.S.A.">
        <title>Gain and loss of multiple functionally related, horizontally transferred genes in the reduced genomes of two microsporidian parasites.</title>
        <authorList>
            <person name="Pombert J.-F."/>
            <person name="Selman M."/>
            <person name="Burki F."/>
            <person name="Bardell F.T."/>
            <person name="Farinelli L."/>
            <person name="Solter L.F."/>
            <person name="Whitman D.W."/>
            <person name="Weiss L.M."/>
            <person name="Corradi N."/>
            <person name="Keeling P.J."/>
        </authorList>
    </citation>
    <scope>NUCLEOTIDE SEQUENCE [LARGE SCALE GENOMIC DNA]</scope>
    <source>
        <strain evidence="6 7">ATCC 50506</strain>
    </source>
</reference>
<dbReference type="Pfam" id="PF03208">
    <property type="entry name" value="PRA1"/>
    <property type="match status" value="1"/>
</dbReference>
<evidence type="ECO:0000256" key="5">
    <source>
        <dbReference type="RuleBase" id="RU363107"/>
    </source>
</evidence>
<proteinExistence type="inferred from homology"/>
<feature type="transmembrane region" description="Helical" evidence="5">
    <location>
        <begin position="101"/>
        <end position="120"/>
    </location>
</feature>
<evidence type="ECO:0000313" key="6">
    <source>
        <dbReference type="EMBL" id="ADM11140.1"/>
    </source>
</evidence>
<name>E0S605_ENCIT</name>
<evidence type="ECO:0000256" key="1">
    <source>
        <dbReference type="ARBA" id="ARBA00004141"/>
    </source>
</evidence>
<dbReference type="VEuPathDB" id="MicrosporidiaDB:Eint_021430"/>
<evidence type="ECO:0000256" key="2">
    <source>
        <dbReference type="ARBA" id="ARBA00022692"/>
    </source>
</evidence>
<comment type="similarity">
    <text evidence="5">Belongs to the PRA1 family.</text>
</comment>
<keyword evidence="7" id="KW-1185">Reference proteome</keyword>
<keyword evidence="3 5" id="KW-1133">Transmembrane helix</keyword>
<dbReference type="PANTHER" id="PTHR19317:SF0">
    <property type="entry name" value="PRENYLATED RAB ACCEPTOR PROTEIN 1"/>
    <property type="match status" value="1"/>
</dbReference>
<feature type="transmembrane region" description="Helical" evidence="5">
    <location>
        <begin position="56"/>
        <end position="89"/>
    </location>
</feature>
<keyword evidence="4 5" id="KW-0472">Membrane</keyword>
<keyword evidence="2 5" id="KW-0812">Transmembrane</keyword>
<evidence type="ECO:0000256" key="3">
    <source>
        <dbReference type="ARBA" id="ARBA00022989"/>
    </source>
</evidence>
<dbReference type="OrthoDB" id="2194493at2759"/>
<organism evidence="6 7">
    <name type="scientific">Encephalitozoon intestinalis (strain ATCC 50506)</name>
    <name type="common">Microsporidian parasite</name>
    <name type="synonym">Septata intestinalis</name>
    <dbReference type="NCBI Taxonomy" id="876142"/>
    <lineage>
        <taxon>Eukaryota</taxon>
        <taxon>Fungi</taxon>
        <taxon>Fungi incertae sedis</taxon>
        <taxon>Microsporidia</taxon>
        <taxon>Unikaryonidae</taxon>
        <taxon>Encephalitozoon</taxon>
    </lineage>
</organism>
<feature type="transmembrane region" description="Helical" evidence="5">
    <location>
        <begin position="127"/>
        <end position="146"/>
    </location>
</feature>
<reference evidence="6 7" key="1">
    <citation type="journal article" date="2010" name="Nat. Commun.">
        <title>The complete sequence of the smallest known nuclear genome from the microsporidian Encephalitozoon intestinalis.</title>
        <authorList>
            <person name="Corradi N."/>
            <person name="Pombert J.-F."/>
            <person name="Farinelli L."/>
            <person name="Didier E.S."/>
            <person name="Keeling P.J."/>
        </authorList>
    </citation>
    <scope>NUCLEOTIDE SEQUENCE [LARGE SCALE GENOMIC DNA]</scope>
    <source>
        <strain evidence="6 7">ATCC 50506</strain>
    </source>
</reference>
<dbReference type="GeneID" id="9698683"/>
<evidence type="ECO:0000313" key="7">
    <source>
        <dbReference type="Proteomes" id="UP000002313"/>
    </source>
</evidence>
<dbReference type="Proteomes" id="UP000002313">
    <property type="component" value="Chromosome II"/>
</dbReference>
<comment type="subcellular location">
    <subcellularLocation>
        <location evidence="1 5">Membrane</location>
        <topology evidence="1 5">Multi-pass membrane protein</topology>
    </subcellularLocation>
</comment>
<dbReference type="KEGG" id="ein:Eint_021430"/>
<gene>
    <name evidence="6" type="ORF">Eint_021430</name>
</gene>
<protein>
    <recommendedName>
        <fullName evidence="5">PRA1 family protein</fullName>
    </recommendedName>
</protein>
<dbReference type="GO" id="GO:0005794">
    <property type="term" value="C:Golgi apparatus"/>
    <property type="evidence" value="ECO:0007669"/>
    <property type="project" value="TreeGrafter"/>
</dbReference>
<dbReference type="RefSeq" id="XP_003072500.1">
    <property type="nucleotide sequence ID" value="XM_003072454.1"/>
</dbReference>